<dbReference type="OrthoDB" id="5244772at2"/>
<dbReference type="InterPro" id="IPR003615">
    <property type="entry name" value="HNH_nuc"/>
</dbReference>
<dbReference type="STRING" id="632772.ROP_10770"/>
<dbReference type="HOGENOM" id="CLU_021786_3_2_11"/>
<dbReference type="RefSeq" id="WP_012688307.1">
    <property type="nucleotide sequence ID" value="NC_012522.1"/>
</dbReference>
<dbReference type="EMBL" id="AP011115">
    <property type="protein sequence ID" value="BAH49324.1"/>
    <property type="molecule type" value="Genomic_DNA"/>
</dbReference>
<feature type="domain" description="DUF222" evidence="2">
    <location>
        <begin position="135"/>
        <end position="252"/>
    </location>
</feature>
<feature type="compositionally biased region" description="Polar residues" evidence="1">
    <location>
        <begin position="408"/>
        <end position="421"/>
    </location>
</feature>
<accession>C1AVP4</accession>
<dbReference type="KEGG" id="rop:ROP_10770"/>
<dbReference type="CDD" id="cd00085">
    <property type="entry name" value="HNHc"/>
    <property type="match status" value="1"/>
</dbReference>
<dbReference type="AlphaFoldDB" id="C1AVP4"/>
<gene>
    <name evidence="3" type="ordered locus">ROP_10770</name>
</gene>
<organism evidence="3 4">
    <name type="scientific">Rhodococcus opacus (strain B4)</name>
    <dbReference type="NCBI Taxonomy" id="632772"/>
    <lineage>
        <taxon>Bacteria</taxon>
        <taxon>Bacillati</taxon>
        <taxon>Actinomycetota</taxon>
        <taxon>Actinomycetes</taxon>
        <taxon>Mycobacteriales</taxon>
        <taxon>Nocardiaceae</taxon>
        <taxon>Rhodococcus</taxon>
    </lineage>
</organism>
<dbReference type="Proteomes" id="UP000002212">
    <property type="component" value="Chromosome"/>
</dbReference>
<evidence type="ECO:0000313" key="3">
    <source>
        <dbReference type="EMBL" id="BAH49324.1"/>
    </source>
</evidence>
<dbReference type="PATRIC" id="fig|632772.20.peg.1145"/>
<dbReference type="InterPro" id="IPR003870">
    <property type="entry name" value="DUF222"/>
</dbReference>
<evidence type="ECO:0000256" key="1">
    <source>
        <dbReference type="SAM" id="MobiDB-lite"/>
    </source>
</evidence>
<evidence type="ECO:0000313" key="4">
    <source>
        <dbReference type="Proteomes" id="UP000002212"/>
    </source>
</evidence>
<reference evidence="3 4" key="1">
    <citation type="submission" date="2009-03" db="EMBL/GenBank/DDBJ databases">
        <title>Comparison of the complete genome sequences of Rhodococcus erythropolis PR4 and Rhodococcus opacus B4.</title>
        <authorList>
            <person name="Takarada H."/>
            <person name="Sekine M."/>
            <person name="Hosoyama A."/>
            <person name="Yamada R."/>
            <person name="Fujisawa T."/>
            <person name="Omata S."/>
            <person name="Shimizu A."/>
            <person name="Tsukatani N."/>
            <person name="Tanikawa S."/>
            <person name="Fujita N."/>
            <person name="Harayama S."/>
        </authorList>
    </citation>
    <scope>NUCLEOTIDE SEQUENCE [LARGE SCALE GENOMIC DNA]</scope>
    <source>
        <strain evidence="3 4">B4</strain>
    </source>
</reference>
<proteinExistence type="predicted"/>
<dbReference type="Gene3D" id="1.10.30.50">
    <property type="match status" value="1"/>
</dbReference>
<feature type="region of interest" description="Disordered" evidence="1">
    <location>
        <begin position="389"/>
        <end position="421"/>
    </location>
</feature>
<sequence length="421" mass="44874">MGHNISSAAVLDATPPGIVAIESLRTGKTMLAQAQYRQVVAVTDFYDLCCEEDERRGINPAHSGSHAAVEVSVALGMNEPVVTAWIDLGLALRHRLHGTRAAFAGGQIDLDQARVVASMLVGVSDPKLKQLETAILDGHLPAADAHTLAMRLREMSIHDVCADDPRTLPQRRVDALTALADGTGYLPCLCGREQCPARVAAVGTRRAPLIQVVVNASTLLGLDDLPAHLEGYGPISADSARTLAADGVFQCIHTLATEGDAGHILGISPVQKSHGISATYIRTAASRSELTYAPGTALDRRIRARDGNCRFPNCQVPARLCDIDHTTPFDRVHPENGGLTVESNLACLCRRHHRLKTEGSWTVRQVGAGQLEWTTPRGEIIRTEPEGAANELTHTTSEGCSAPAPSDCSPTAPTTCRTPNT</sequence>
<name>C1AVP4_RHOOB</name>
<protein>
    <recommendedName>
        <fullName evidence="2">DUF222 domain-containing protein</fullName>
    </recommendedName>
</protein>
<dbReference type="Pfam" id="PF02720">
    <property type="entry name" value="DUF222"/>
    <property type="match status" value="1"/>
</dbReference>
<evidence type="ECO:0000259" key="2">
    <source>
        <dbReference type="Pfam" id="PF02720"/>
    </source>
</evidence>